<accession>A0A9X0BHZ0</accession>
<organism evidence="1 2">
    <name type="scientific">Penicillium desertorum</name>
    <dbReference type="NCBI Taxonomy" id="1303715"/>
    <lineage>
        <taxon>Eukaryota</taxon>
        <taxon>Fungi</taxon>
        <taxon>Dikarya</taxon>
        <taxon>Ascomycota</taxon>
        <taxon>Pezizomycotina</taxon>
        <taxon>Eurotiomycetes</taxon>
        <taxon>Eurotiomycetidae</taxon>
        <taxon>Eurotiales</taxon>
        <taxon>Aspergillaceae</taxon>
        <taxon>Penicillium</taxon>
    </lineage>
</organism>
<sequence>MRCLWRFFSWPKRQKYEDEEGQLPLETFDRVTLLQSLQASRSDEVQDRRSTSGFQERYVRFGIGGAGNMRKSCFPFLPDDQVLRYSPIMDEK</sequence>
<reference evidence="1" key="1">
    <citation type="submission" date="2022-12" db="EMBL/GenBank/DDBJ databases">
        <authorList>
            <person name="Petersen C."/>
        </authorList>
    </citation>
    <scope>NUCLEOTIDE SEQUENCE</scope>
    <source>
        <strain evidence="1">IBT 17660</strain>
    </source>
</reference>
<dbReference type="AlphaFoldDB" id="A0A9X0BHZ0"/>
<proteinExistence type="predicted"/>
<dbReference type="EMBL" id="JAPWDO010000006">
    <property type="protein sequence ID" value="KAJ5465535.1"/>
    <property type="molecule type" value="Genomic_DNA"/>
</dbReference>
<name>A0A9X0BHZ0_9EURO</name>
<comment type="caution">
    <text evidence="1">The sequence shown here is derived from an EMBL/GenBank/DDBJ whole genome shotgun (WGS) entry which is preliminary data.</text>
</comment>
<dbReference type="Proteomes" id="UP001147760">
    <property type="component" value="Unassembled WGS sequence"/>
</dbReference>
<gene>
    <name evidence="1" type="ORF">N7530_009322</name>
</gene>
<protein>
    <submittedName>
        <fullName evidence="1">Uncharacterized protein</fullName>
    </submittedName>
</protein>
<evidence type="ECO:0000313" key="1">
    <source>
        <dbReference type="EMBL" id="KAJ5465535.1"/>
    </source>
</evidence>
<evidence type="ECO:0000313" key="2">
    <source>
        <dbReference type="Proteomes" id="UP001147760"/>
    </source>
</evidence>
<keyword evidence="2" id="KW-1185">Reference proteome</keyword>
<dbReference type="OrthoDB" id="4300252at2759"/>
<reference evidence="1" key="2">
    <citation type="journal article" date="2023" name="IMA Fungus">
        <title>Comparative genomic study of the Penicillium genus elucidates a diverse pangenome and 15 lateral gene transfer events.</title>
        <authorList>
            <person name="Petersen C."/>
            <person name="Sorensen T."/>
            <person name="Nielsen M.R."/>
            <person name="Sondergaard T.E."/>
            <person name="Sorensen J.L."/>
            <person name="Fitzpatrick D.A."/>
            <person name="Frisvad J.C."/>
            <person name="Nielsen K.L."/>
        </authorList>
    </citation>
    <scope>NUCLEOTIDE SEQUENCE</scope>
    <source>
        <strain evidence="1">IBT 17660</strain>
    </source>
</reference>